<evidence type="ECO:0000313" key="1">
    <source>
        <dbReference type="EMBL" id="KFI96015.1"/>
    </source>
</evidence>
<dbReference type="Proteomes" id="UP000029091">
    <property type="component" value="Unassembled WGS sequence"/>
</dbReference>
<reference evidence="1 2" key="1">
    <citation type="submission" date="2014-03" db="EMBL/GenBank/DDBJ databases">
        <title>Genomics of Bifidobacteria.</title>
        <authorList>
            <person name="Ventura M."/>
            <person name="Milani C."/>
            <person name="Lugli G.A."/>
        </authorList>
    </citation>
    <scope>NUCLEOTIDE SEQUENCE [LARGE SCALE GENOMIC DNA]</scope>
    <source>
        <strain evidence="2">JCM 15918</strain>
    </source>
</reference>
<dbReference type="InterPro" id="IPR008964">
    <property type="entry name" value="Invasin/intimin_cell_adhesion"/>
</dbReference>
<evidence type="ECO:0000313" key="2">
    <source>
        <dbReference type="Proteomes" id="UP000029091"/>
    </source>
</evidence>
<protein>
    <submittedName>
        <fullName evidence="1">Ig domain protein, group 2 domain protein</fullName>
    </submittedName>
</protein>
<dbReference type="EMBL" id="JGZQ01000009">
    <property type="protein sequence ID" value="KFI96015.1"/>
    <property type="molecule type" value="Genomic_DNA"/>
</dbReference>
<sequence>MTAVAVTSADGNTKPSVVQGAKLALKAVATHVDKTTVDVTGQVTFKSKDAGVATVDGGTLTAVKAGSARINATYDGVTSPDLTVTVTAHAA</sequence>
<name>A0A087DKG5_BIFAD</name>
<dbReference type="AlphaFoldDB" id="A0A087DKG5"/>
<gene>
    <name evidence="1" type="ORF">BSTER_1727</name>
</gene>
<dbReference type="Gene3D" id="2.60.40.1080">
    <property type="match status" value="1"/>
</dbReference>
<organism evidence="1 2">
    <name type="scientific">Bifidobacterium adolescentis JCM 15918</name>
    <dbReference type="NCBI Taxonomy" id="1437612"/>
    <lineage>
        <taxon>Bacteria</taxon>
        <taxon>Bacillati</taxon>
        <taxon>Actinomycetota</taxon>
        <taxon>Actinomycetes</taxon>
        <taxon>Bifidobacteriales</taxon>
        <taxon>Bifidobacteriaceae</taxon>
        <taxon>Bifidobacterium</taxon>
    </lineage>
</organism>
<dbReference type="SUPFAM" id="SSF49373">
    <property type="entry name" value="Invasin/intimin cell-adhesion fragments"/>
    <property type="match status" value="1"/>
</dbReference>
<accession>A0A087DKG5</accession>
<proteinExistence type="predicted"/>
<comment type="caution">
    <text evidence="1">The sequence shown here is derived from an EMBL/GenBank/DDBJ whole genome shotgun (WGS) entry which is preliminary data.</text>
</comment>